<dbReference type="PANTHER" id="PTHR43179">
    <property type="entry name" value="RHAMNOSYLTRANSFERASE WBBL"/>
    <property type="match status" value="1"/>
</dbReference>
<comment type="pathway">
    <text evidence="1">Cell wall biogenesis; cell wall polysaccharide biosynthesis.</text>
</comment>
<dbReference type="PANTHER" id="PTHR43179:SF12">
    <property type="entry name" value="GALACTOFURANOSYLTRANSFERASE GLFT2"/>
    <property type="match status" value="1"/>
</dbReference>
<evidence type="ECO:0000256" key="3">
    <source>
        <dbReference type="ARBA" id="ARBA00022676"/>
    </source>
</evidence>
<dbReference type="Gene3D" id="3.90.550.10">
    <property type="entry name" value="Spore Coat Polysaccharide Biosynthesis Protein SpsA, Chain A"/>
    <property type="match status" value="1"/>
</dbReference>
<dbReference type="RefSeq" id="WP_167831192.1">
    <property type="nucleotide sequence ID" value="NZ_JAAVUM010000002.1"/>
</dbReference>
<evidence type="ECO:0000313" key="6">
    <source>
        <dbReference type="EMBL" id="NKE04705.1"/>
    </source>
</evidence>
<keyword evidence="4 6" id="KW-0808">Transferase</keyword>
<gene>
    <name evidence="6" type="ORF">GWK17_04330</name>
</gene>
<proteinExistence type="inferred from homology"/>
<comment type="caution">
    <text evidence="6">The sequence shown here is derived from an EMBL/GenBank/DDBJ whole genome shotgun (WGS) entry which is preliminary data.</text>
</comment>
<dbReference type="InterPro" id="IPR001173">
    <property type="entry name" value="Glyco_trans_2-like"/>
</dbReference>
<dbReference type="GO" id="GO:0016757">
    <property type="term" value="F:glycosyltransferase activity"/>
    <property type="evidence" value="ECO:0007669"/>
    <property type="project" value="UniProtKB-KW"/>
</dbReference>
<keyword evidence="3" id="KW-0328">Glycosyltransferase</keyword>
<evidence type="ECO:0000256" key="4">
    <source>
        <dbReference type="ARBA" id="ARBA00022679"/>
    </source>
</evidence>
<evidence type="ECO:0000256" key="1">
    <source>
        <dbReference type="ARBA" id="ARBA00004776"/>
    </source>
</evidence>
<dbReference type="SUPFAM" id="SSF53448">
    <property type="entry name" value="Nucleotide-diphospho-sugar transferases"/>
    <property type="match status" value="1"/>
</dbReference>
<accession>A0A846TKX6</accession>
<dbReference type="Proteomes" id="UP000587942">
    <property type="component" value="Unassembled WGS sequence"/>
</dbReference>
<evidence type="ECO:0000313" key="7">
    <source>
        <dbReference type="Proteomes" id="UP000587942"/>
    </source>
</evidence>
<dbReference type="AlphaFoldDB" id="A0A846TKX6"/>
<reference evidence="6 7" key="1">
    <citation type="submission" date="2020-03" db="EMBL/GenBank/DDBJ databases">
        <authorList>
            <person name="Sun Q."/>
        </authorList>
    </citation>
    <scope>NUCLEOTIDE SEQUENCE [LARGE SCALE GENOMIC DNA]</scope>
    <source>
        <strain evidence="6 7">KACC 21451</strain>
    </source>
</reference>
<evidence type="ECO:0000256" key="2">
    <source>
        <dbReference type="ARBA" id="ARBA00006739"/>
    </source>
</evidence>
<dbReference type="EMBL" id="JAAVUM010000002">
    <property type="protein sequence ID" value="NKE04705.1"/>
    <property type="molecule type" value="Genomic_DNA"/>
</dbReference>
<organism evidence="6 7">
    <name type="scientific">Mesobacillus selenatarsenatis</name>
    <dbReference type="NCBI Taxonomy" id="388741"/>
    <lineage>
        <taxon>Bacteria</taxon>
        <taxon>Bacillati</taxon>
        <taxon>Bacillota</taxon>
        <taxon>Bacilli</taxon>
        <taxon>Bacillales</taxon>
        <taxon>Bacillaceae</taxon>
        <taxon>Mesobacillus</taxon>
    </lineage>
</organism>
<comment type="similarity">
    <text evidence="2">Belongs to the glycosyltransferase 2 family.</text>
</comment>
<sequence>MKEIVILCVNYNNSKEVVNYVEHLSEQTLFSRIDIVVVDNSTDYEEYKTLSSVQLSYSNVRVLNSDENLGYFRGVNYGLTEYLRDNEMPNWVIISNTDIKFEDNEFLQRVINLYPKGIEGIIAPSIFSTYLEKDQNPYATDRFSKRKLEFLRFLYKSTLLTFLANKLLNIKRKLNRSNLNINPQENREIYAPHGAFMIINRNYFEKGGNLDYKSFLFCEEIFIGEITRKIGTKVFYDNRLKVYHNEHSTISLLRKKHLLKFSYDSVDYCLKEFYK</sequence>
<dbReference type="Pfam" id="PF00535">
    <property type="entry name" value="Glycos_transf_2"/>
    <property type="match status" value="1"/>
</dbReference>
<name>A0A846TKX6_9BACI</name>
<feature type="domain" description="Glycosyltransferase 2-like" evidence="5">
    <location>
        <begin position="9"/>
        <end position="172"/>
    </location>
</feature>
<evidence type="ECO:0000259" key="5">
    <source>
        <dbReference type="Pfam" id="PF00535"/>
    </source>
</evidence>
<protein>
    <submittedName>
        <fullName evidence="6">Glycosyltransferase family 2 protein</fullName>
    </submittedName>
</protein>
<dbReference type="InterPro" id="IPR029044">
    <property type="entry name" value="Nucleotide-diphossugar_trans"/>
</dbReference>